<dbReference type="AlphaFoldDB" id="A0A812JIM0"/>
<reference evidence="1" key="1">
    <citation type="submission" date="2021-02" db="EMBL/GenBank/DDBJ databases">
        <authorList>
            <person name="Dougan E. K."/>
            <person name="Rhodes N."/>
            <person name="Thang M."/>
            <person name="Chan C."/>
        </authorList>
    </citation>
    <scope>NUCLEOTIDE SEQUENCE</scope>
</reference>
<sequence length="120" mass="13412">MAAEKFHFLIVGVPLSPLHNCISIGQELCLRGHNVTVMSFADRGRQKVAKYAPKCKLNYLSLGELPVSDDKEEELVRQMLTSNSTLLQMSFMMQNFMTPYFDQLQVGVSKALKSGLVTLS</sequence>
<evidence type="ECO:0000313" key="2">
    <source>
        <dbReference type="Proteomes" id="UP000604046"/>
    </source>
</evidence>
<dbReference type="EMBL" id="CAJNDS010000443">
    <property type="protein sequence ID" value="CAE7206541.1"/>
    <property type="molecule type" value="Genomic_DNA"/>
</dbReference>
<keyword evidence="2" id="KW-1185">Reference proteome</keyword>
<evidence type="ECO:0000313" key="1">
    <source>
        <dbReference type="EMBL" id="CAE7206541.1"/>
    </source>
</evidence>
<protein>
    <submittedName>
        <fullName evidence="1">Ugt1a1 protein</fullName>
    </submittedName>
</protein>
<gene>
    <name evidence="1" type="primary">Ugt1a1</name>
    <name evidence="1" type="ORF">SNAT2548_LOCUS6594</name>
</gene>
<dbReference type="OrthoDB" id="5835829at2759"/>
<organism evidence="1 2">
    <name type="scientific">Symbiodinium natans</name>
    <dbReference type="NCBI Taxonomy" id="878477"/>
    <lineage>
        <taxon>Eukaryota</taxon>
        <taxon>Sar</taxon>
        <taxon>Alveolata</taxon>
        <taxon>Dinophyceae</taxon>
        <taxon>Suessiales</taxon>
        <taxon>Symbiodiniaceae</taxon>
        <taxon>Symbiodinium</taxon>
    </lineage>
</organism>
<name>A0A812JIM0_9DINO</name>
<comment type="caution">
    <text evidence="1">The sequence shown here is derived from an EMBL/GenBank/DDBJ whole genome shotgun (WGS) entry which is preliminary data.</text>
</comment>
<dbReference type="Proteomes" id="UP000604046">
    <property type="component" value="Unassembled WGS sequence"/>
</dbReference>
<accession>A0A812JIM0</accession>
<proteinExistence type="predicted"/>